<keyword evidence="1" id="KW-0472">Membrane</keyword>
<sequence>MDNKQFLMYNIVMIAISLGISITLSLFLPFYLSLPLIIVIFILINFYMRNRMMKKMGGGGGMFGSLSSPFSGNSINYYCMSCGTKHKEAACPRCGSKMKRVG</sequence>
<keyword evidence="1" id="KW-1133">Transmembrane helix</keyword>
<feature type="transmembrane region" description="Helical" evidence="1">
    <location>
        <begin position="7"/>
        <end position="24"/>
    </location>
</feature>
<proteinExistence type="predicted"/>
<organism evidence="2">
    <name type="scientific">uncultured crenarchaeote</name>
    <dbReference type="NCBI Taxonomy" id="29281"/>
    <lineage>
        <taxon>Archaea</taxon>
        <taxon>Thermoproteota</taxon>
        <taxon>environmental samples</taxon>
    </lineage>
</organism>
<feature type="transmembrane region" description="Helical" evidence="1">
    <location>
        <begin position="30"/>
        <end position="48"/>
    </location>
</feature>
<evidence type="ECO:0000313" key="2">
    <source>
        <dbReference type="EMBL" id="ABB88981.1"/>
    </source>
</evidence>
<evidence type="ECO:0000256" key="1">
    <source>
        <dbReference type="SAM" id="Phobius"/>
    </source>
</evidence>
<dbReference type="EMBL" id="DQ284445">
    <property type="protein sequence ID" value="ABB88981.1"/>
    <property type="molecule type" value="Genomic_DNA"/>
</dbReference>
<dbReference type="AlphaFoldDB" id="Q2V9E5"/>
<name>Q2V9E5_9CREN</name>
<accession>Q2V9E5</accession>
<keyword evidence="1" id="KW-0812">Transmembrane</keyword>
<reference evidence="2" key="1">
    <citation type="submission" date="2005-11" db="EMBL/GenBank/DDBJ databases">
        <title>Single cell genomics - a new approach in prokaryotic microbiology.</title>
        <authorList>
            <person name="Kvist T."/>
            <person name="Ahring B."/>
            <person name="Lasken R."/>
            <person name="Westermann P."/>
        </authorList>
    </citation>
    <scope>NUCLEOTIDE SEQUENCE</scope>
</reference>
<protein>
    <submittedName>
        <fullName evidence="2">Uncharacterized protein</fullName>
    </submittedName>
</protein>